<organism evidence="7 8">
    <name type="scientific">Thalassospira marina</name>
    <dbReference type="NCBI Taxonomy" id="2048283"/>
    <lineage>
        <taxon>Bacteria</taxon>
        <taxon>Pseudomonadati</taxon>
        <taxon>Pseudomonadota</taxon>
        <taxon>Alphaproteobacteria</taxon>
        <taxon>Rhodospirillales</taxon>
        <taxon>Thalassospiraceae</taxon>
        <taxon>Thalassospira</taxon>
    </lineage>
</organism>
<gene>
    <name evidence="7" type="ORF">COO20_17325</name>
</gene>
<dbReference type="Pfam" id="PF04542">
    <property type="entry name" value="Sigma70_r2"/>
    <property type="match status" value="1"/>
</dbReference>
<sequence length="181" mass="20327">MTEPGILELIPNLRRYARTLVRDRHDAEDLLQDCLVSAYDNAESWRGINRKAWLMKIMTNLNYNRLRKQRNSRAIFREDSDDMMESIASPAAGDFAAQDSLRRAVEALDSDQRAVLMLVAIEGYSYGECADILQIPQGTVMSRLSRARRALAQTLAGEKGESPATDNATNTANVIALRRPK</sequence>
<keyword evidence="2" id="KW-0805">Transcription regulation</keyword>
<dbReference type="GO" id="GO:0003677">
    <property type="term" value="F:DNA binding"/>
    <property type="evidence" value="ECO:0007669"/>
    <property type="project" value="InterPro"/>
</dbReference>
<dbReference type="SUPFAM" id="SSF88946">
    <property type="entry name" value="Sigma2 domain of RNA polymerase sigma factors"/>
    <property type="match status" value="1"/>
</dbReference>
<dbReference type="InterPro" id="IPR039425">
    <property type="entry name" value="RNA_pol_sigma-70-like"/>
</dbReference>
<evidence type="ECO:0000256" key="4">
    <source>
        <dbReference type="ARBA" id="ARBA00023163"/>
    </source>
</evidence>
<name>A0A2N3KMY0_9PROT</name>
<feature type="domain" description="RNA polymerase sigma factor 70 region 4 type 2" evidence="6">
    <location>
        <begin position="99"/>
        <end position="151"/>
    </location>
</feature>
<dbReference type="Pfam" id="PF08281">
    <property type="entry name" value="Sigma70_r4_2"/>
    <property type="match status" value="1"/>
</dbReference>
<dbReference type="InterPro" id="IPR013325">
    <property type="entry name" value="RNA_pol_sigma_r2"/>
</dbReference>
<dbReference type="Proteomes" id="UP000233597">
    <property type="component" value="Unassembled WGS sequence"/>
</dbReference>
<dbReference type="AlphaFoldDB" id="A0A2N3KMY0"/>
<keyword evidence="3" id="KW-0731">Sigma factor</keyword>
<comment type="caution">
    <text evidence="7">The sequence shown here is derived from an EMBL/GenBank/DDBJ whole genome shotgun (WGS) entry which is preliminary data.</text>
</comment>
<dbReference type="Gene3D" id="1.10.1740.10">
    <property type="match status" value="1"/>
</dbReference>
<dbReference type="InterPro" id="IPR013324">
    <property type="entry name" value="RNA_pol_sigma_r3/r4-like"/>
</dbReference>
<evidence type="ECO:0000313" key="7">
    <source>
        <dbReference type="EMBL" id="PKR51895.1"/>
    </source>
</evidence>
<protein>
    <submittedName>
        <fullName evidence="7">RNA polymerase subunit sigma-70</fullName>
    </submittedName>
</protein>
<evidence type="ECO:0000259" key="5">
    <source>
        <dbReference type="Pfam" id="PF04542"/>
    </source>
</evidence>
<dbReference type="Gene3D" id="1.10.10.10">
    <property type="entry name" value="Winged helix-like DNA-binding domain superfamily/Winged helix DNA-binding domain"/>
    <property type="match status" value="1"/>
</dbReference>
<comment type="similarity">
    <text evidence="1">Belongs to the sigma-70 factor family. ECF subfamily.</text>
</comment>
<evidence type="ECO:0000256" key="2">
    <source>
        <dbReference type="ARBA" id="ARBA00023015"/>
    </source>
</evidence>
<dbReference type="NCBIfam" id="TIGR02937">
    <property type="entry name" value="sigma70-ECF"/>
    <property type="match status" value="1"/>
</dbReference>
<reference evidence="7 8" key="1">
    <citation type="submission" date="2017-09" db="EMBL/GenBank/DDBJ databases">
        <title>Biodiversity and function of Thalassospira species in the particle-attached aromatic-hydrocarbon-degrading consortia from the surface seawater of the South China Sea.</title>
        <authorList>
            <person name="Dong C."/>
            <person name="Liu R."/>
            <person name="Shao Z."/>
        </authorList>
    </citation>
    <scope>NUCLEOTIDE SEQUENCE [LARGE SCALE GENOMIC DNA]</scope>
    <source>
        <strain evidence="7 8">CSC1P2</strain>
    </source>
</reference>
<evidence type="ECO:0000259" key="6">
    <source>
        <dbReference type="Pfam" id="PF08281"/>
    </source>
</evidence>
<dbReference type="SUPFAM" id="SSF88659">
    <property type="entry name" value="Sigma3 and sigma4 domains of RNA polymerase sigma factors"/>
    <property type="match status" value="1"/>
</dbReference>
<proteinExistence type="inferred from homology"/>
<dbReference type="GO" id="GO:0016987">
    <property type="term" value="F:sigma factor activity"/>
    <property type="evidence" value="ECO:0007669"/>
    <property type="project" value="UniProtKB-KW"/>
</dbReference>
<dbReference type="InterPro" id="IPR013249">
    <property type="entry name" value="RNA_pol_sigma70_r4_t2"/>
</dbReference>
<dbReference type="EMBL" id="NWTK01000012">
    <property type="protein sequence ID" value="PKR51895.1"/>
    <property type="molecule type" value="Genomic_DNA"/>
</dbReference>
<evidence type="ECO:0000256" key="3">
    <source>
        <dbReference type="ARBA" id="ARBA00023082"/>
    </source>
</evidence>
<dbReference type="RefSeq" id="WP_101268850.1">
    <property type="nucleotide sequence ID" value="NZ_NWTK01000012.1"/>
</dbReference>
<dbReference type="PANTHER" id="PTHR43133:SF25">
    <property type="entry name" value="RNA POLYMERASE SIGMA FACTOR RFAY-RELATED"/>
    <property type="match status" value="1"/>
</dbReference>
<evidence type="ECO:0000313" key="8">
    <source>
        <dbReference type="Proteomes" id="UP000233597"/>
    </source>
</evidence>
<dbReference type="InterPro" id="IPR036388">
    <property type="entry name" value="WH-like_DNA-bd_sf"/>
</dbReference>
<dbReference type="CDD" id="cd06171">
    <property type="entry name" value="Sigma70_r4"/>
    <property type="match status" value="1"/>
</dbReference>
<keyword evidence="4" id="KW-0804">Transcription</keyword>
<dbReference type="PANTHER" id="PTHR43133">
    <property type="entry name" value="RNA POLYMERASE ECF-TYPE SIGMA FACTO"/>
    <property type="match status" value="1"/>
</dbReference>
<dbReference type="GO" id="GO:0006352">
    <property type="term" value="P:DNA-templated transcription initiation"/>
    <property type="evidence" value="ECO:0007669"/>
    <property type="project" value="InterPro"/>
</dbReference>
<accession>A0A2N3KMY0</accession>
<feature type="domain" description="RNA polymerase sigma-70 region 2" evidence="5">
    <location>
        <begin position="9"/>
        <end position="70"/>
    </location>
</feature>
<evidence type="ECO:0000256" key="1">
    <source>
        <dbReference type="ARBA" id="ARBA00010641"/>
    </source>
</evidence>
<dbReference type="InterPro" id="IPR007627">
    <property type="entry name" value="RNA_pol_sigma70_r2"/>
</dbReference>
<dbReference type="OrthoDB" id="9803470at2"/>
<dbReference type="InterPro" id="IPR014284">
    <property type="entry name" value="RNA_pol_sigma-70_dom"/>
</dbReference>